<keyword evidence="2" id="KW-0479">Metal-binding</keyword>
<dbReference type="Pfam" id="PF08646">
    <property type="entry name" value="Rep_fac-A_C"/>
    <property type="match status" value="1"/>
</dbReference>
<dbReference type="InterPro" id="IPR013955">
    <property type="entry name" value="Rep_factor-A_C"/>
</dbReference>
<evidence type="ECO:0000256" key="1">
    <source>
        <dbReference type="ARBA" id="ARBA00005690"/>
    </source>
</evidence>
<reference evidence="10" key="1">
    <citation type="submission" date="2022-10" db="EMBL/GenBank/DDBJ databases">
        <authorList>
            <person name="Chen Y."/>
            <person name="Dougan E. K."/>
            <person name="Chan C."/>
            <person name="Rhodes N."/>
            <person name="Thang M."/>
        </authorList>
    </citation>
    <scope>NUCLEOTIDE SEQUENCE</scope>
</reference>
<evidence type="ECO:0000259" key="9">
    <source>
        <dbReference type="Pfam" id="PF16900"/>
    </source>
</evidence>
<gene>
    <name evidence="10" type="ORF">C1SCF055_LOCUS5902</name>
</gene>
<dbReference type="InterPro" id="IPR004365">
    <property type="entry name" value="NA-bd_OB_tRNA"/>
</dbReference>
<dbReference type="GO" id="GO:0003677">
    <property type="term" value="F:DNA binding"/>
    <property type="evidence" value="ECO:0007669"/>
    <property type="project" value="UniProtKB-KW"/>
</dbReference>
<feature type="domain" description="Replication factor A C-terminal" evidence="8">
    <location>
        <begin position="513"/>
        <end position="638"/>
    </location>
</feature>
<dbReference type="InterPro" id="IPR012340">
    <property type="entry name" value="NA-bd_OB-fold"/>
</dbReference>
<dbReference type="CDD" id="cd04475">
    <property type="entry name" value="RPA1_DBD_B"/>
    <property type="match status" value="1"/>
</dbReference>
<keyword evidence="4" id="KW-0862">Zinc</keyword>
<evidence type="ECO:0000256" key="4">
    <source>
        <dbReference type="ARBA" id="ARBA00022833"/>
    </source>
</evidence>
<dbReference type="CDD" id="cd04474">
    <property type="entry name" value="RPA1_DBD_A"/>
    <property type="match status" value="1"/>
</dbReference>
<feature type="domain" description="OB" evidence="7">
    <location>
        <begin position="225"/>
        <end position="311"/>
    </location>
</feature>
<reference evidence="11 12" key="2">
    <citation type="submission" date="2024-05" db="EMBL/GenBank/DDBJ databases">
        <authorList>
            <person name="Chen Y."/>
            <person name="Shah S."/>
            <person name="Dougan E. K."/>
            <person name="Thang M."/>
            <person name="Chan C."/>
        </authorList>
    </citation>
    <scope>NUCLEOTIDE SEQUENCE [LARGE SCALE GENOMIC DNA]</scope>
</reference>
<proteinExistence type="inferred from homology"/>
<dbReference type="FunFam" id="2.40.50.140:FF:000041">
    <property type="entry name" value="Replication protein A subunit"/>
    <property type="match status" value="1"/>
</dbReference>
<keyword evidence="3" id="KW-0863">Zinc-finger</keyword>
<dbReference type="EMBL" id="CAMXCT010000365">
    <property type="protein sequence ID" value="CAI3977785.1"/>
    <property type="molecule type" value="Genomic_DNA"/>
</dbReference>
<evidence type="ECO:0000256" key="2">
    <source>
        <dbReference type="ARBA" id="ARBA00022723"/>
    </source>
</evidence>
<keyword evidence="5 11" id="KW-0238">DNA-binding</keyword>
<dbReference type="Gene3D" id="2.40.50.140">
    <property type="entry name" value="Nucleic acid-binding proteins"/>
    <property type="match status" value="3"/>
</dbReference>
<feature type="domain" description="Replication protein A OB" evidence="9">
    <location>
        <begin position="345"/>
        <end position="430"/>
    </location>
</feature>
<evidence type="ECO:0000313" key="12">
    <source>
        <dbReference type="Proteomes" id="UP001152797"/>
    </source>
</evidence>
<evidence type="ECO:0000259" key="8">
    <source>
        <dbReference type="Pfam" id="PF08646"/>
    </source>
</evidence>
<keyword evidence="12" id="KW-1185">Reference proteome</keyword>
<dbReference type="Proteomes" id="UP001152797">
    <property type="component" value="Unassembled WGS sequence"/>
</dbReference>
<name>A0A9P1BS88_9DINO</name>
<evidence type="ECO:0000256" key="3">
    <source>
        <dbReference type="ARBA" id="ARBA00022771"/>
    </source>
</evidence>
<dbReference type="EMBL" id="CAMXCT020000365">
    <property type="protein sequence ID" value="CAL1131160.1"/>
    <property type="molecule type" value="Genomic_DNA"/>
</dbReference>
<dbReference type="EMBL" id="CAMXCT030000365">
    <property type="protein sequence ID" value="CAL4765097.1"/>
    <property type="molecule type" value="Genomic_DNA"/>
</dbReference>
<comment type="caution">
    <text evidence="10">The sequence shown here is derived from an EMBL/GenBank/DDBJ whole genome shotgun (WGS) entry which is preliminary data.</text>
</comment>
<dbReference type="GO" id="GO:0008270">
    <property type="term" value="F:zinc ion binding"/>
    <property type="evidence" value="ECO:0007669"/>
    <property type="project" value="UniProtKB-KW"/>
</dbReference>
<evidence type="ECO:0000313" key="11">
    <source>
        <dbReference type="EMBL" id="CAL4765097.1"/>
    </source>
</evidence>
<dbReference type="SUPFAM" id="SSF50249">
    <property type="entry name" value="Nucleic acid-binding proteins"/>
    <property type="match status" value="3"/>
</dbReference>
<dbReference type="OrthoDB" id="1751331at2759"/>
<protein>
    <submittedName>
        <fullName evidence="11">Replication protein A 70 kDa DNA-binding subunit</fullName>
    </submittedName>
</protein>
<accession>A0A9P1BS88</accession>
<evidence type="ECO:0000259" key="7">
    <source>
        <dbReference type="Pfam" id="PF01336"/>
    </source>
</evidence>
<dbReference type="AlphaFoldDB" id="A0A9P1BS88"/>
<dbReference type="PANTHER" id="PTHR47165">
    <property type="entry name" value="OS03G0429900 PROTEIN"/>
    <property type="match status" value="1"/>
</dbReference>
<dbReference type="PANTHER" id="PTHR47165:SF4">
    <property type="entry name" value="OS03G0429900 PROTEIN"/>
    <property type="match status" value="1"/>
</dbReference>
<dbReference type="Pfam" id="PF16900">
    <property type="entry name" value="REPA_OB_2"/>
    <property type="match status" value="1"/>
</dbReference>
<comment type="similarity">
    <text evidence="1">Belongs to the replication factor A protein 1 family.</text>
</comment>
<sequence length="660" mass="73622">MGHMGRIVAAARHLENYERFLMLSDTSGRALSSRPCLRFVGLKSLDEVYDLVSAADGLLGVRSSDGHGGEAVAFVERGALGANLFRRLTGQEPGADLVPVRTHSAWGQPSPGATRLRVKLEQTLTSGSRTAPRPKPQPDAWESKEEVPDTWEDMLWLSQSPVQFLARQKKSQVSLTPGFVPKKLGSATQPARDSSSHFQEIAEMTIQEEIFFPIRELSTYQGTKWTIKGRVTTRTPMRDFKQRNGGEGKVFSVELLDAEGGEIRASFFNEAAEKLYNLMEAGKCFKLSKGNVRIANRQYNTCKHRYELVFDKLAQVDEVEDDKKIDAVKYAIENLRSVKGKTLPCSVDICGILISYEQPIAFESKDGRKLVKRNITVADDSGMSMAVTLWAERAEKDDSAFSGSPVVAMKGVIVKEWQGGLSGSLTEGGKLDLHPDLPEAKRVLEWWKTSGHAQDLTFISQTTGSPGPRVSGKILDVMEMKQACEQVVTEQQTYSVYCRLAAVQTRKRDEVQPLYYTACLELKEGMQGRMLPCNRRVDENEFCAVCQKKGKVGPRLNLRCKFEDASGNCWVTAFHPAAEKVLSLTAQEVQDIEQKQGREAIENRLKDAYYGEMLQIHLRAKPEMYNGETRTGVSCIAASLATVRDHSRFMLKEIEEMLAK</sequence>
<dbReference type="Pfam" id="PF01336">
    <property type="entry name" value="tRNA_anti-codon"/>
    <property type="match status" value="1"/>
</dbReference>
<feature type="region of interest" description="Disordered" evidence="6">
    <location>
        <begin position="123"/>
        <end position="146"/>
    </location>
</feature>
<organism evidence="10">
    <name type="scientific">Cladocopium goreaui</name>
    <dbReference type="NCBI Taxonomy" id="2562237"/>
    <lineage>
        <taxon>Eukaryota</taxon>
        <taxon>Sar</taxon>
        <taxon>Alveolata</taxon>
        <taxon>Dinophyceae</taxon>
        <taxon>Suessiales</taxon>
        <taxon>Symbiodiniaceae</taxon>
        <taxon>Cladocopium</taxon>
    </lineage>
</organism>
<evidence type="ECO:0000256" key="6">
    <source>
        <dbReference type="SAM" id="MobiDB-lite"/>
    </source>
</evidence>
<evidence type="ECO:0000313" key="10">
    <source>
        <dbReference type="EMBL" id="CAI3977785.1"/>
    </source>
</evidence>
<dbReference type="InterPro" id="IPR031657">
    <property type="entry name" value="REPA_OB_2"/>
</dbReference>
<evidence type="ECO:0000256" key="5">
    <source>
        <dbReference type="ARBA" id="ARBA00023125"/>
    </source>
</evidence>